<dbReference type="SUPFAM" id="SSF109604">
    <property type="entry name" value="HD-domain/PDEase-like"/>
    <property type="match status" value="1"/>
</dbReference>
<evidence type="ECO:0000313" key="3">
    <source>
        <dbReference type="Proteomes" id="UP000257039"/>
    </source>
</evidence>
<organism evidence="2 3">
    <name type="scientific">Zooshikella ganghwensis</name>
    <dbReference type="NCBI Taxonomy" id="202772"/>
    <lineage>
        <taxon>Bacteria</taxon>
        <taxon>Pseudomonadati</taxon>
        <taxon>Pseudomonadota</taxon>
        <taxon>Gammaproteobacteria</taxon>
        <taxon>Oceanospirillales</taxon>
        <taxon>Zooshikellaceae</taxon>
        <taxon>Zooshikella</taxon>
    </lineage>
</organism>
<dbReference type="PROSITE" id="PS51831">
    <property type="entry name" value="HD"/>
    <property type="match status" value="1"/>
</dbReference>
<dbReference type="NCBIfam" id="NF007515">
    <property type="entry name" value="PRK10119.1"/>
    <property type="match status" value="1"/>
</dbReference>
<sequence length="233" mass="26000">MKITDWENRFSAFLETELNEAGDKSHDLNHVKRVWNTAKGIMGVEGGNELVVITACYFHDIVNLPKNSPDRHLSSTLAARKTLAILAERFPDFPKVCYEAVEHAICTHSFSAGIQPTTIEAKIVQDADRIEALGAIGLARVFYVGGLMGQALFDGNDLFADARELNDRLYALDHFQQKLLTLPETMQTATGRKIAVHNAKYLIDFMAKLSSEIKGEHHVKDPEVIARFGSKFQ</sequence>
<dbReference type="Gene3D" id="1.10.3210.50">
    <property type="match status" value="1"/>
</dbReference>
<feature type="domain" description="HD" evidence="1">
    <location>
        <begin position="27"/>
        <end position="133"/>
    </location>
</feature>
<dbReference type="CDD" id="cd00077">
    <property type="entry name" value="HDc"/>
    <property type="match status" value="1"/>
</dbReference>
<evidence type="ECO:0000259" key="1">
    <source>
        <dbReference type="PROSITE" id="PS51831"/>
    </source>
</evidence>
<dbReference type="Proteomes" id="UP000257039">
    <property type="component" value="Unassembled WGS sequence"/>
</dbReference>
<dbReference type="InterPro" id="IPR003607">
    <property type="entry name" value="HD/PDEase_dom"/>
</dbReference>
<dbReference type="Pfam" id="PF01966">
    <property type="entry name" value="HD"/>
    <property type="match status" value="1"/>
</dbReference>
<dbReference type="PANTHER" id="PTHR33594:SF1">
    <property type="entry name" value="HD_PDEASE DOMAIN-CONTAINING PROTEIN"/>
    <property type="match status" value="1"/>
</dbReference>
<evidence type="ECO:0000313" key="2">
    <source>
        <dbReference type="EMBL" id="RDH46316.1"/>
    </source>
</evidence>
<keyword evidence="3" id="KW-1185">Reference proteome</keyword>
<reference evidence="2 3" key="1">
    <citation type="submission" date="2017-04" db="EMBL/GenBank/DDBJ databases">
        <title>Draft genome sequence of Zooshikella ganghwensis VG4 isolated from Red Sea sediments.</title>
        <authorList>
            <person name="Rehman Z."/>
            <person name="Alam I."/>
            <person name="Kamau A."/>
            <person name="Bajic V."/>
            <person name="Leiknes T."/>
        </authorList>
    </citation>
    <scope>NUCLEOTIDE SEQUENCE [LARGE SCALE GENOMIC DNA]</scope>
    <source>
        <strain evidence="2 3">VG4</strain>
    </source>
</reference>
<dbReference type="AlphaFoldDB" id="A0A4P9VT34"/>
<keyword evidence="2" id="KW-0378">Hydrolase</keyword>
<protein>
    <submittedName>
        <fullName evidence="2">Phosphohydrolase</fullName>
    </submittedName>
</protein>
<gene>
    <name evidence="2" type="ORF">B9G39_24290</name>
</gene>
<dbReference type="EMBL" id="NDXW01000001">
    <property type="protein sequence ID" value="RDH46316.1"/>
    <property type="molecule type" value="Genomic_DNA"/>
</dbReference>
<comment type="caution">
    <text evidence="2">The sequence shown here is derived from an EMBL/GenBank/DDBJ whole genome shotgun (WGS) entry which is preliminary data.</text>
</comment>
<proteinExistence type="predicted"/>
<dbReference type="InterPro" id="IPR006674">
    <property type="entry name" value="HD_domain"/>
</dbReference>
<dbReference type="PANTHER" id="PTHR33594">
    <property type="entry name" value="SUPERFAMILY HYDROLASE, PUTATIVE (AFU_ORTHOLOGUE AFUA_1G03035)-RELATED"/>
    <property type="match status" value="1"/>
</dbReference>
<dbReference type="RefSeq" id="WP_094789094.1">
    <property type="nucleotide sequence ID" value="NZ_NDXW01000001.1"/>
</dbReference>
<dbReference type="GO" id="GO:0016787">
    <property type="term" value="F:hydrolase activity"/>
    <property type="evidence" value="ECO:0007669"/>
    <property type="project" value="UniProtKB-KW"/>
</dbReference>
<dbReference type="SMART" id="SM00471">
    <property type="entry name" value="HDc"/>
    <property type="match status" value="1"/>
</dbReference>
<name>A0A4P9VT34_9GAMM</name>
<accession>A0A4P9VT34</accession>